<dbReference type="InterPro" id="IPR002904">
    <property type="entry name" value="Lys-tRNA-ligase"/>
</dbReference>
<proteinExistence type="predicted"/>
<dbReference type="Gene3D" id="3.40.50.620">
    <property type="entry name" value="HUPs"/>
    <property type="match status" value="1"/>
</dbReference>
<reference evidence="6" key="1">
    <citation type="submission" date="2018-05" db="EMBL/GenBank/DDBJ databases">
        <authorList>
            <person name="Lanie J.A."/>
            <person name="Ng W.-L."/>
            <person name="Kazmierczak K.M."/>
            <person name="Andrzejewski T.M."/>
            <person name="Davidsen T.M."/>
            <person name="Wayne K.J."/>
            <person name="Tettelin H."/>
            <person name="Glass J.I."/>
            <person name="Rusch D."/>
            <person name="Podicherti R."/>
            <person name="Tsui H.-C.T."/>
            <person name="Winkler M.E."/>
        </authorList>
    </citation>
    <scope>NUCLEOTIDE SEQUENCE</scope>
</reference>
<dbReference type="EMBL" id="UINC01139310">
    <property type="protein sequence ID" value="SVD25774.1"/>
    <property type="molecule type" value="Genomic_DNA"/>
</dbReference>
<evidence type="ECO:0000256" key="1">
    <source>
        <dbReference type="ARBA" id="ARBA00022490"/>
    </source>
</evidence>
<name>A0A382TUP4_9ZZZZ</name>
<evidence type="ECO:0000256" key="5">
    <source>
        <dbReference type="ARBA" id="ARBA00023146"/>
    </source>
</evidence>
<evidence type="ECO:0000256" key="3">
    <source>
        <dbReference type="ARBA" id="ARBA00022741"/>
    </source>
</evidence>
<gene>
    <name evidence="6" type="ORF">METZ01_LOCUS378628</name>
</gene>
<dbReference type="AlphaFoldDB" id="A0A382TUP4"/>
<evidence type="ECO:0000313" key="6">
    <source>
        <dbReference type="EMBL" id="SVD25774.1"/>
    </source>
</evidence>
<dbReference type="GO" id="GO:0005737">
    <property type="term" value="C:cytoplasm"/>
    <property type="evidence" value="ECO:0007669"/>
    <property type="project" value="InterPro"/>
</dbReference>
<keyword evidence="4" id="KW-0067">ATP-binding</keyword>
<evidence type="ECO:0000256" key="2">
    <source>
        <dbReference type="ARBA" id="ARBA00022598"/>
    </source>
</evidence>
<dbReference type="PANTHER" id="PTHR37940:SF1">
    <property type="entry name" value="LYSINE--TRNA LIGASE"/>
    <property type="match status" value="1"/>
</dbReference>
<dbReference type="PANTHER" id="PTHR37940">
    <property type="entry name" value="LYSINE--TRNA LIGASE"/>
    <property type="match status" value="1"/>
</dbReference>
<dbReference type="InterPro" id="IPR014729">
    <property type="entry name" value="Rossmann-like_a/b/a_fold"/>
</dbReference>
<evidence type="ECO:0008006" key="7">
    <source>
        <dbReference type="Google" id="ProtNLM"/>
    </source>
</evidence>
<accession>A0A382TUP4</accession>
<evidence type="ECO:0000256" key="4">
    <source>
        <dbReference type="ARBA" id="ARBA00022840"/>
    </source>
</evidence>
<keyword evidence="2" id="KW-0436">Ligase</keyword>
<sequence>MNKIETKYHSELKSWPHREASQIIERQGGYSNFKIPEKKYILFETGYGPSGLPHIGTFGEVVRTSMVENAFKSMIDCPTKLITFSDDMDGLRKIPENIPNRDMLKKYLGKPLTSIPDPFEKYESFGHHNNAKLKSFLDDFNFEYSFVSSTDKYKSGDFDETLKLILENYKNILEIILPTLRSERKATYSPFLPISEINGQVLQVKIDEYRPKQGTIVYQDPANNKKIETVVTGGKCKLQ</sequence>
<dbReference type="SUPFAM" id="SSF52374">
    <property type="entry name" value="Nucleotidylyl transferase"/>
    <property type="match status" value="1"/>
</dbReference>
<dbReference type="InterPro" id="IPR001412">
    <property type="entry name" value="aa-tRNA-synth_I_CS"/>
</dbReference>
<feature type="non-terminal residue" evidence="6">
    <location>
        <position position="239"/>
    </location>
</feature>
<protein>
    <recommendedName>
        <fullName evidence="7">Lysine--tRNA ligase</fullName>
    </recommendedName>
</protein>
<dbReference type="PROSITE" id="PS00178">
    <property type="entry name" value="AA_TRNA_LIGASE_I"/>
    <property type="match status" value="1"/>
</dbReference>
<keyword evidence="5" id="KW-0030">Aminoacyl-tRNA synthetase</keyword>
<dbReference type="GO" id="GO:0006430">
    <property type="term" value="P:lysyl-tRNA aminoacylation"/>
    <property type="evidence" value="ECO:0007669"/>
    <property type="project" value="InterPro"/>
</dbReference>
<organism evidence="6">
    <name type="scientific">marine metagenome</name>
    <dbReference type="NCBI Taxonomy" id="408172"/>
    <lineage>
        <taxon>unclassified sequences</taxon>
        <taxon>metagenomes</taxon>
        <taxon>ecological metagenomes</taxon>
    </lineage>
</organism>
<keyword evidence="1" id="KW-0963">Cytoplasm</keyword>
<dbReference type="GO" id="GO:0005524">
    <property type="term" value="F:ATP binding"/>
    <property type="evidence" value="ECO:0007669"/>
    <property type="project" value="UniProtKB-KW"/>
</dbReference>
<keyword evidence="3" id="KW-0547">Nucleotide-binding</keyword>
<dbReference type="GO" id="GO:0004824">
    <property type="term" value="F:lysine-tRNA ligase activity"/>
    <property type="evidence" value="ECO:0007669"/>
    <property type="project" value="InterPro"/>
</dbReference>
<dbReference type="Pfam" id="PF01921">
    <property type="entry name" value="tRNA-synt_1f"/>
    <property type="match status" value="1"/>
</dbReference>